<feature type="compositionally biased region" description="Basic and acidic residues" evidence="1">
    <location>
        <begin position="7"/>
        <end position="21"/>
    </location>
</feature>
<keyword evidence="3" id="KW-1185">Reference proteome</keyword>
<feature type="region of interest" description="Disordered" evidence="1">
    <location>
        <begin position="1"/>
        <end position="36"/>
    </location>
</feature>
<name>A0A9Q3CW69_9BASI</name>
<protein>
    <submittedName>
        <fullName evidence="2">Uncharacterized protein</fullName>
    </submittedName>
</protein>
<gene>
    <name evidence="2" type="ORF">O181_030672</name>
</gene>
<dbReference type="Proteomes" id="UP000765509">
    <property type="component" value="Unassembled WGS sequence"/>
</dbReference>
<evidence type="ECO:0000313" key="2">
    <source>
        <dbReference type="EMBL" id="MBW0490957.1"/>
    </source>
</evidence>
<proteinExistence type="predicted"/>
<accession>A0A9Q3CW69</accession>
<dbReference type="AlphaFoldDB" id="A0A9Q3CW69"/>
<dbReference type="EMBL" id="AVOT02010838">
    <property type="protein sequence ID" value="MBW0490957.1"/>
    <property type="molecule type" value="Genomic_DNA"/>
</dbReference>
<evidence type="ECO:0000313" key="3">
    <source>
        <dbReference type="Proteomes" id="UP000765509"/>
    </source>
</evidence>
<reference evidence="2" key="1">
    <citation type="submission" date="2021-03" db="EMBL/GenBank/DDBJ databases">
        <title>Draft genome sequence of rust myrtle Austropuccinia psidii MF-1, a brazilian biotype.</title>
        <authorList>
            <person name="Quecine M.C."/>
            <person name="Pachon D.M.R."/>
            <person name="Bonatelli M.L."/>
            <person name="Correr F.H."/>
            <person name="Franceschini L.M."/>
            <person name="Leite T.F."/>
            <person name="Margarido G.R.A."/>
            <person name="Almeida C.A."/>
            <person name="Ferrarezi J.A."/>
            <person name="Labate C.A."/>
        </authorList>
    </citation>
    <scope>NUCLEOTIDE SEQUENCE</scope>
    <source>
        <strain evidence="2">MF-1</strain>
    </source>
</reference>
<comment type="caution">
    <text evidence="2">The sequence shown here is derived from an EMBL/GenBank/DDBJ whole genome shotgun (WGS) entry which is preliminary data.</text>
</comment>
<sequence>MSPVHLRNLEISRNRPEDRPGLIRVRRTGSGHHGSHDIWQDTLGNHTHTAINPPIQCNFKEKRRIKRKQQDFFQPKEEIVRPNDTEAVGLGERSTQEPEVVVNTSNRIICPATKNITPTEMEHSVVTPESNINSNELWLKMSSFQNQRQENFGKVQENNVRLEEFKASQKEIVKTLQERNSKLLKASEETNKILNQVLEE</sequence>
<organism evidence="2 3">
    <name type="scientific">Austropuccinia psidii MF-1</name>
    <dbReference type="NCBI Taxonomy" id="1389203"/>
    <lineage>
        <taxon>Eukaryota</taxon>
        <taxon>Fungi</taxon>
        <taxon>Dikarya</taxon>
        <taxon>Basidiomycota</taxon>
        <taxon>Pucciniomycotina</taxon>
        <taxon>Pucciniomycetes</taxon>
        <taxon>Pucciniales</taxon>
        <taxon>Sphaerophragmiaceae</taxon>
        <taxon>Austropuccinia</taxon>
    </lineage>
</organism>
<evidence type="ECO:0000256" key="1">
    <source>
        <dbReference type="SAM" id="MobiDB-lite"/>
    </source>
</evidence>